<evidence type="ECO:0000256" key="1">
    <source>
        <dbReference type="ARBA" id="ARBA00008950"/>
    </source>
</evidence>
<evidence type="ECO:0000313" key="4">
    <source>
        <dbReference type="EMBL" id="SFR11249.1"/>
    </source>
</evidence>
<dbReference type="InterPro" id="IPR024654">
    <property type="entry name" value="Calcineurin-like_PHP_lpxH"/>
</dbReference>
<protein>
    <recommendedName>
        <fullName evidence="2">Phosphoesterase</fullName>
        <ecNumber evidence="2">3.1.4.-</ecNumber>
    </recommendedName>
</protein>
<accession>A0A1I6E0H2</accession>
<proteinExistence type="inferred from homology"/>
<reference evidence="5" key="1">
    <citation type="submission" date="2016-10" db="EMBL/GenBank/DDBJ databases">
        <authorList>
            <person name="Varghese N."/>
            <person name="Submissions S."/>
        </authorList>
    </citation>
    <scope>NUCLEOTIDE SEQUENCE [LARGE SCALE GENOMIC DNA]</scope>
    <source>
        <strain evidence="5">DSM 3669</strain>
    </source>
</reference>
<dbReference type="GO" id="GO:0046872">
    <property type="term" value="F:metal ion binding"/>
    <property type="evidence" value="ECO:0007669"/>
    <property type="project" value="UniProtKB-KW"/>
</dbReference>
<evidence type="ECO:0000313" key="5">
    <source>
        <dbReference type="Proteomes" id="UP000199584"/>
    </source>
</evidence>
<dbReference type="Gene3D" id="3.60.21.10">
    <property type="match status" value="1"/>
</dbReference>
<dbReference type="InterPro" id="IPR000979">
    <property type="entry name" value="Phosphodiesterase_MJ0936/Vps29"/>
</dbReference>
<dbReference type="EC" id="3.1.4.-" evidence="2"/>
<dbReference type="InterPro" id="IPR011152">
    <property type="entry name" value="Pesterase_MJ0912"/>
</dbReference>
<dbReference type="STRING" id="39060.SAMN05660706_12266"/>
<dbReference type="GO" id="GO:0016791">
    <property type="term" value="F:phosphatase activity"/>
    <property type="evidence" value="ECO:0007669"/>
    <property type="project" value="TreeGrafter"/>
</dbReference>
<dbReference type="InterPro" id="IPR029052">
    <property type="entry name" value="Metallo-depent_PP-like"/>
</dbReference>
<dbReference type="Proteomes" id="UP000199584">
    <property type="component" value="Unassembled WGS sequence"/>
</dbReference>
<dbReference type="RefSeq" id="WP_092485115.1">
    <property type="nucleotide sequence ID" value="NZ_FOYM01000022.1"/>
</dbReference>
<feature type="domain" description="Calcineurin-like phosphoesterase" evidence="3">
    <location>
        <begin position="1"/>
        <end position="200"/>
    </location>
</feature>
<keyword evidence="2" id="KW-0479">Metal-binding</keyword>
<comment type="similarity">
    <text evidence="1 2">Belongs to the metallophosphoesterase superfamily. YfcE family.</text>
</comment>
<name>A0A1I6E0H2_9FIRM</name>
<dbReference type="NCBIfam" id="TIGR00040">
    <property type="entry name" value="yfcE"/>
    <property type="match status" value="1"/>
</dbReference>
<dbReference type="InterPro" id="IPR050126">
    <property type="entry name" value="Ap4A_hydrolase"/>
</dbReference>
<evidence type="ECO:0000256" key="2">
    <source>
        <dbReference type="RuleBase" id="RU362039"/>
    </source>
</evidence>
<sequence>MRIAVFSDIHGNKHALDAVLADIQSREPDLVVCLGDLVGYGAYPDAVVQAIRESGIPTVMGNYDDAIANSRMVCGCDYKDEKAMEAGVKSISWTTENTCRSSKEFMMSLPDRINKEIGRRRVLFVHGSPRRLNEYLYEDVPAADVLAMLHEADADVLVCGHTHLPYHRVVEGRHIINAGSAGKPKHGDPQAVYALIEMDADIRVDFIKVPYDYESAAWAVEKAGLPAEFAAIIRTGIS</sequence>
<dbReference type="PIRSF" id="PIRSF000883">
    <property type="entry name" value="Pesterase_MJ0912"/>
    <property type="match status" value="1"/>
</dbReference>
<dbReference type="AlphaFoldDB" id="A0A1I6E0H2"/>
<organism evidence="4 5">
    <name type="scientific">Desulfoscipio geothermicus DSM 3669</name>
    <dbReference type="NCBI Taxonomy" id="1121426"/>
    <lineage>
        <taxon>Bacteria</taxon>
        <taxon>Bacillati</taxon>
        <taxon>Bacillota</taxon>
        <taxon>Clostridia</taxon>
        <taxon>Eubacteriales</taxon>
        <taxon>Desulfallaceae</taxon>
        <taxon>Desulfoscipio</taxon>
    </lineage>
</organism>
<keyword evidence="5" id="KW-1185">Reference proteome</keyword>
<evidence type="ECO:0000259" key="3">
    <source>
        <dbReference type="Pfam" id="PF12850"/>
    </source>
</evidence>
<dbReference type="Pfam" id="PF12850">
    <property type="entry name" value="Metallophos_2"/>
    <property type="match status" value="1"/>
</dbReference>
<dbReference type="PANTHER" id="PTHR42850">
    <property type="entry name" value="METALLOPHOSPHOESTERASE"/>
    <property type="match status" value="1"/>
</dbReference>
<dbReference type="OrthoDB" id="9800565at2"/>
<dbReference type="PANTHER" id="PTHR42850:SF2">
    <property type="entry name" value="BLL5683 PROTEIN"/>
    <property type="match status" value="1"/>
</dbReference>
<gene>
    <name evidence="4" type="ORF">SAMN05660706_12266</name>
</gene>
<dbReference type="CDD" id="cd00838">
    <property type="entry name" value="MPP_superfamily"/>
    <property type="match status" value="1"/>
</dbReference>
<comment type="cofactor">
    <cofactor evidence="2">
        <name>a divalent metal cation</name>
        <dbReference type="ChEBI" id="CHEBI:60240"/>
    </cofactor>
</comment>
<dbReference type="SUPFAM" id="SSF56300">
    <property type="entry name" value="Metallo-dependent phosphatases"/>
    <property type="match status" value="1"/>
</dbReference>
<dbReference type="GO" id="GO:0005737">
    <property type="term" value="C:cytoplasm"/>
    <property type="evidence" value="ECO:0007669"/>
    <property type="project" value="TreeGrafter"/>
</dbReference>
<dbReference type="EMBL" id="FOYM01000022">
    <property type="protein sequence ID" value="SFR11249.1"/>
    <property type="molecule type" value="Genomic_DNA"/>
</dbReference>